<keyword evidence="2" id="KW-1185">Reference proteome</keyword>
<protein>
    <submittedName>
        <fullName evidence="1">Uncharacterized protein</fullName>
    </submittedName>
</protein>
<sequence>MGKLYFGAEGFPSSDSVFSKTPNPQIIRAGGSWHGAHTITNHS</sequence>
<comment type="caution">
    <text evidence="1">The sequence shown here is derived from an EMBL/GenBank/DDBJ whole genome shotgun (WGS) entry which is preliminary data.</text>
</comment>
<organism evidence="1 2">
    <name type="scientific">Sunxiuqinia dokdonensis</name>
    <dbReference type="NCBI Taxonomy" id="1409788"/>
    <lineage>
        <taxon>Bacteria</taxon>
        <taxon>Pseudomonadati</taxon>
        <taxon>Bacteroidota</taxon>
        <taxon>Bacteroidia</taxon>
        <taxon>Marinilabiliales</taxon>
        <taxon>Prolixibacteraceae</taxon>
        <taxon>Sunxiuqinia</taxon>
    </lineage>
</organism>
<dbReference type="Proteomes" id="UP000036958">
    <property type="component" value="Unassembled WGS sequence"/>
</dbReference>
<accession>A0A0L8VES9</accession>
<dbReference type="EMBL" id="LGIA01000023">
    <property type="protein sequence ID" value="KOH46642.1"/>
    <property type="molecule type" value="Genomic_DNA"/>
</dbReference>
<reference evidence="2" key="1">
    <citation type="submission" date="2015-07" db="EMBL/GenBank/DDBJ databases">
        <title>Genome sequencing of Sunxiuqinia dokdonensis strain SK.</title>
        <authorList>
            <person name="Ahn S."/>
            <person name="Kim B.-C."/>
        </authorList>
    </citation>
    <scope>NUCLEOTIDE SEQUENCE [LARGE SCALE GENOMIC DNA]</scope>
    <source>
        <strain evidence="2">SK</strain>
    </source>
</reference>
<dbReference type="AlphaFoldDB" id="A0A0L8VES9"/>
<name>A0A0L8VES9_9BACT</name>
<evidence type="ECO:0000313" key="2">
    <source>
        <dbReference type="Proteomes" id="UP000036958"/>
    </source>
</evidence>
<evidence type="ECO:0000313" key="1">
    <source>
        <dbReference type="EMBL" id="KOH46642.1"/>
    </source>
</evidence>
<gene>
    <name evidence="1" type="ORF">NC99_04820</name>
</gene>
<proteinExistence type="predicted"/>